<sequence length="89" mass="9796">MSKVDLLCLSAEDDFVLTDAMVEDGEGERLLEESIGRLRDESGKGKLVVYCVKKETLGELVVCGIPTHYTVWGNYIETLVSSDHGGPMF</sequence>
<organism evidence="1 2">
    <name type="scientific">Rhododendron molle</name>
    <name type="common">Chinese azalea</name>
    <name type="synonym">Azalea mollis</name>
    <dbReference type="NCBI Taxonomy" id="49168"/>
    <lineage>
        <taxon>Eukaryota</taxon>
        <taxon>Viridiplantae</taxon>
        <taxon>Streptophyta</taxon>
        <taxon>Embryophyta</taxon>
        <taxon>Tracheophyta</taxon>
        <taxon>Spermatophyta</taxon>
        <taxon>Magnoliopsida</taxon>
        <taxon>eudicotyledons</taxon>
        <taxon>Gunneridae</taxon>
        <taxon>Pentapetalae</taxon>
        <taxon>asterids</taxon>
        <taxon>Ericales</taxon>
        <taxon>Ericaceae</taxon>
        <taxon>Ericoideae</taxon>
        <taxon>Rhodoreae</taxon>
        <taxon>Rhododendron</taxon>
    </lineage>
</organism>
<dbReference type="EMBL" id="CM046389">
    <property type="protein sequence ID" value="KAI8567980.1"/>
    <property type="molecule type" value="Genomic_DNA"/>
</dbReference>
<reference evidence="1" key="1">
    <citation type="submission" date="2022-02" db="EMBL/GenBank/DDBJ databases">
        <title>Plant Genome Project.</title>
        <authorList>
            <person name="Zhang R.-G."/>
        </authorList>
    </citation>
    <scope>NUCLEOTIDE SEQUENCE</scope>
    <source>
        <strain evidence="1">AT1</strain>
    </source>
</reference>
<evidence type="ECO:0000313" key="1">
    <source>
        <dbReference type="EMBL" id="KAI8567980.1"/>
    </source>
</evidence>
<comment type="caution">
    <text evidence="1">The sequence shown here is derived from an EMBL/GenBank/DDBJ whole genome shotgun (WGS) entry which is preliminary data.</text>
</comment>
<keyword evidence="2" id="KW-1185">Reference proteome</keyword>
<protein>
    <submittedName>
        <fullName evidence="1">Uncharacterized protein</fullName>
    </submittedName>
</protein>
<proteinExistence type="predicted"/>
<evidence type="ECO:0000313" key="2">
    <source>
        <dbReference type="Proteomes" id="UP001062846"/>
    </source>
</evidence>
<name>A0ACC0PQL0_RHOML</name>
<accession>A0ACC0PQL0</accession>
<gene>
    <name evidence="1" type="ORF">RHMOL_Rhmol02G0163700</name>
</gene>
<dbReference type="Proteomes" id="UP001062846">
    <property type="component" value="Chromosome 2"/>
</dbReference>